<dbReference type="RefSeq" id="WP_305106972.1">
    <property type="nucleotide sequence ID" value="NZ_JAUTWS010000040.1"/>
</dbReference>
<dbReference type="HAMAP" id="MF_00636">
    <property type="entry name" value="RapZ_like"/>
    <property type="match status" value="1"/>
</dbReference>
<protein>
    <submittedName>
        <fullName evidence="8">RNase adapter RapZ</fullName>
    </submittedName>
</protein>
<dbReference type="InterPro" id="IPR053930">
    <property type="entry name" value="RapZ-like_N"/>
</dbReference>
<keyword evidence="1 4" id="KW-0547">Nucleotide-binding</keyword>
<dbReference type="Pfam" id="PF22740">
    <property type="entry name" value="PapZ_C"/>
    <property type="match status" value="1"/>
</dbReference>
<dbReference type="Proteomes" id="UP001243009">
    <property type="component" value="Unassembled WGS sequence"/>
</dbReference>
<dbReference type="PANTHER" id="PTHR30448:SF0">
    <property type="entry name" value="RNASE ADAPTER PROTEIN RAPZ"/>
    <property type="match status" value="1"/>
</dbReference>
<proteinExistence type="inferred from homology"/>
<feature type="domain" description="RapZ C-terminal" evidence="7">
    <location>
        <begin position="176"/>
        <end position="294"/>
    </location>
</feature>
<evidence type="ECO:0000256" key="1">
    <source>
        <dbReference type="ARBA" id="ARBA00022741"/>
    </source>
</evidence>
<feature type="binding site" evidence="4">
    <location>
        <begin position="21"/>
        <end position="28"/>
    </location>
    <ligand>
        <name>ATP</name>
        <dbReference type="ChEBI" id="CHEBI:30616"/>
    </ligand>
</feature>
<dbReference type="InterPro" id="IPR027417">
    <property type="entry name" value="P-loop_NTPase"/>
</dbReference>
<dbReference type="InterPro" id="IPR053931">
    <property type="entry name" value="RapZ_C"/>
</dbReference>
<feature type="region of interest" description="Disordered" evidence="5">
    <location>
        <begin position="297"/>
        <end position="344"/>
    </location>
</feature>
<feature type="compositionally biased region" description="Low complexity" evidence="5">
    <location>
        <begin position="314"/>
        <end position="330"/>
    </location>
</feature>
<name>A0ABT9E7E4_9PROT</name>
<keyword evidence="2 4" id="KW-0067">ATP-binding</keyword>
<dbReference type="NCBIfam" id="NF003828">
    <property type="entry name" value="PRK05416.1"/>
    <property type="match status" value="1"/>
</dbReference>
<gene>
    <name evidence="8" type="primary">rapZ</name>
    <name evidence="8" type="ORF">Q7A36_27485</name>
</gene>
<sequence>MSQALPARPVPGARPVVLVTGLSGAGKASILRVLEDLGFETVDNPPLKVLEELVEDGAEPIAAGIDTRTRGFAAPEALATLDRLRTNPAIAVSLVYATAEDAALLRRFTETRRRHPLAPGGSLGNRVTDGIAREKELLAPLRDAADLVVDTSDLPLPALRQMIERRFRPEGTPGLSIQVMSFAFPRGLPREADLVFDVRFLRNPHYVPALKPQTGRDPAVARYVEEDPDFPGFWTRLLGFIDPLLPRYVAEGKKYLTVAIGCSGGQHRSVLVVERLADHLRGAGWRADVTHRELAQREPAGIDPVWPPGHRSPAPHGFPGAAGGEAAPTPSDGAGGREALTRIP</sequence>
<feature type="domain" description="RapZ-like N-terminal" evidence="6">
    <location>
        <begin position="16"/>
        <end position="169"/>
    </location>
</feature>
<keyword evidence="9" id="KW-1185">Reference proteome</keyword>
<accession>A0ABT9E7E4</accession>
<evidence type="ECO:0000256" key="4">
    <source>
        <dbReference type="HAMAP-Rule" id="MF_00636"/>
    </source>
</evidence>
<evidence type="ECO:0000313" key="9">
    <source>
        <dbReference type="Proteomes" id="UP001243009"/>
    </source>
</evidence>
<evidence type="ECO:0000256" key="3">
    <source>
        <dbReference type="ARBA" id="ARBA00023134"/>
    </source>
</evidence>
<feature type="binding site" evidence="4">
    <location>
        <begin position="66"/>
        <end position="69"/>
    </location>
    <ligand>
        <name>GTP</name>
        <dbReference type="ChEBI" id="CHEBI:37565"/>
    </ligand>
</feature>
<comment type="caution">
    <text evidence="8">The sequence shown here is derived from an EMBL/GenBank/DDBJ whole genome shotgun (WGS) entry which is preliminary data.</text>
</comment>
<dbReference type="SUPFAM" id="SSF52540">
    <property type="entry name" value="P-loop containing nucleoside triphosphate hydrolases"/>
    <property type="match status" value="1"/>
</dbReference>
<keyword evidence="3 4" id="KW-0342">GTP-binding</keyword>
<evidence type="ECO:0000259" key="7">
    <source>
        <dbReference type="Pfam" id="PF22740"/>
    </source>
</evidence>
<evidence type="ECO:0000313" key="8">
    <source>
        <dbReference type="EMBL" id="MDO9712116.1"/>
    </source>
</evidence>
<dbReference type="Pfam" id="PF03668">
    <property type="entry name" value="RapZ-like_N"/>
    <property type="match status" value="1"/>
</dbReference>
<reference evidence="8 9" key="1">
    <citation type="submission" date="2023-08" db="EMBL/GenBank/DDBJ databases">
        <title>The draft genome sequence of Paracraurococcus sp. LOR1-02.</title>
        <authorList>
            <person name="Kingkaew E."/>
            <person name="Tanasupawat S."/>
        </authorList>
    </citation>
    <scope>NUCLEOTIDE SEQUENCE [LARGE SCALE GENOMIC DNA]</scope>
    <source>
        <strain evidence="8 9">LOR1-02</strain>
    </source>
</reference>
<evidence type="ECO:0000256" key="2">
    <source>
        <dbReference type="ARBA" id="ARBA00022840"/>
    </source>
</evidence>
<evidence type="ECO:0000256" key="5">
    <source>
        <dbReference type="SAM" id="MobiDB-lite"/>
    </source>
</evidence>
<dbReference type="InterPro" id="IPR005337">
    <property type="entry name" value="RapZ-like"/>
</dbReference>
<organism evidence="8 9">
    <name type="scientific">Paracraurococcus lichenis</name>
    <dbReference type="NCBI Taxonomy" id="3064888"/>
    <lineage>
        <taxon>Bacteria</taxon>
        <taxon>Pseudomonadati</taxon>
        <taxon>Pseudomonadota</taxon>
        <taxon>Alphaproteobacteria</taxon>
        <taxon>Acetobacterales</taxon>
        <taxon>Roseomonadaceae</taxon>
        <taxon>Paracraurococcus</taxon>
    </lineage>
</organism>
<evidence type="ECO:0000259" key="6">
    <source>
        <dbReference type="Pfam" id="PF03668"/>
    </source>
</evidence>
<dbReference type="EMBL" id="JAUTWS010000040">
    <property type="protein sequence ID" value="MDO9712116.1"/>
    <property type="molecule type" value="Genomic_DNA"/>
</dbReference>
<dbReference type="PANTHER" id="PTHR30448">
    <property type="entry name" value="RNASE ADAPTER PROTEIN RAPZ"/>
    <property type="match status" value="1"/>
</dbReference>